<evidence type="ECO:0000256" key="9">
    <source>
        <dbReference type="RuleBase" id="RU010713"/>
    </source>
</evidence>
<dbReference type="AlphaFoldDB" id="A0AAV4JG85"/>
<comment type="function">
    <text evidence="9">Structural component of the gap junctions.</text>
</comment>
<evidence type="ECO:0000256" key="2">
    <source>
        <dbReference type="ARBA" id="ARBA00022448"/>
    </source>
</evidence>
<comment type="similarity">
    <text evidence="9">Belongs to the pannexin family.</text>
</comment>
<protein>
    <recommendedName>
        <fullName evidence="9">Innexin</fullName>
    </recommendedName>
</protein>
<accession>A0AAV4JG85</accession>
<evidence type="ECO:0000256" key="8">
    <source>
        <dbReference type="ARBA" id="ARBA00023303"/>
    </source>
</evidence>
<keyword evidence="2 9" id="KW-0813">Transport</keyword>
<evidence type="ECO:0000313" key="11">
    <source>
        <dbReference type="Proteomes" id="UP000762676"/>
    </source>
</evidence>
<evidence type="ECO:0000256" key="5">
    <source>
        <dbReference type="ARBA" id="ARBA00022989"/>
    </source>
</evidence>
<dbReference type="GO" id="GO:0034220">
    <property type="term" value="P:monoatomic ion transmembrane transport"/>
    <property type="evidence" value="ECO:0007669"/>
    <property type="project" value="UniProtKB-KW"/>
</dbReference>
<dbReference type="EMBL" id="BMAT01013830">
    <property type="protein sequence ID" value="GFS20908.1"/>
    <property type="molecule type" value="Genomic_DNA"/>
</dbReference>
<keyword evidence="8 9" id="KW-0407">Ion channel</keyword>
<dbReference type="InterPro" id="IPR000990">
    <property type="entry name" value="Innexin"/>
</dbReference>
<comment type="caution">
    <text evidence="9">Lacks conserved residue(s) required for the propagation of feature annotation.</text>
</comment>
<dbReference type="Pfam" id="PF00876">
    <property type="entry name" value="Innexin"/>
    <property type="match status" value="1"/>
</dbReference>
<keyword evidence="7 9" id="KW-0472">Membrane</keyword>
<keyword evidence="6 9" id="KW-0406">Ion transport</keyword>
<dbReference type="PANTHER" id="PTHR11893:SF36">
    <property type="entry name" value="INNEXIN-5"/>
    <property type="match status" value="1"/>
</dbReference>
<dbReference type="Proteomes" id="UP000762676">
    <property type="component" value="Unassembled WGS sequence"/>
</dbReference>
<keyword evidence="4 9" id="KW-0812">Transmembrane</keyword>
<feature type="transmembrane region" description="Helical" evidence="9">
    <location>
        <begin position="182"/>
        <end position="201"/>
    </location>
</feature>
<evidence type="ECO:0000256" key="4">
    <source>
        <dbReference type="ARBA" id="ARBA00022692"/>
    </source>
</evidence>
<proteinExistence type="inferred from homology"/>
<dbReference type="GO" id="GO:0005921">
    <property type="term" value="C:gap junction"/>
    <property type="evidence" value="ECO:0007669"/>
    <property type="project" value="UniProtKB-UniRule"/>
</dbReference>
<feature type="transmembrane region" description="Helical" evidence="9">
    <location>
        <begin position="440"/>
        <end position="464"/>
    </location>
</feature>
<comment type="subcellular location">
    <subcellularLocation>
        <location evidence="1 9">Cell membrane</location>
        <topology evidence="1 9">Multi-pass membrane protein</topology>
    </subcellularLocation>
</comment>
<evidence type="ECO:0000256" key="1">
    <source>
        <dbReference type="ARBA" id="ARBA00004651"/>
    </source>
</evidence>
<evidence type="ECO:0000256" key="7">
    <source>
        <dbReference type="ARBA" id="ARBA00023136"/>
    </source>
</evidence>
<organism evidence="10 11">
    <name type="scientific">Elysia marginata</name>
    <dbReference type="NCBI Taxonomy" id="1093978"/>
    <lineage>
        <taxon>Eukaryota</taxon>
        <taxon>Metazoa</taxon>
        <taxon>Spiralia</taxon>
        <taxon>Lophotrochozoa</taxon>
        <taxon>Mollusca</taxon>
        <taxon>Gastropoda</taxon>
        <taxon>Heterobranchia</taxon>
        <taxon>Euthyneura</taxon>
        <taxon>Panpulmonata</taxon>
        <taxon>Sacoglossa</taxon>
        <taxon>Placobranchoidea</taxon>
        <taxon>Plakobranchidae</taxon>
        <taxon>Elysia</taxon>
    </lineage>
</organism>
<reference evidence="10 11" key="1">
    <citation type="journal article" date="2021" name="Elife">
        <title>Chloroplast acquisition without the gene transfer in kleptoplastic sea slugs, Plakobranchus ocellatus.</title>
        <authorList>
            <person name="Maeda T."/>
            <person name="Takahashi S."/>
            <person name="Yoshida T."/>
            <person name="Shimamura S."/>
            <person name="Takaki Y."/>
            <person name="Nagai Y."/>
            <person name="Toyoda A."/>
            <person name="Suzuki Y."/>
            <person name="Arimoto A."/>
            <person name="Ishii H."/>
            <person name="Satoh N."/>
            <person name="Nishiyama T."/>
            <person name="Hasebe M."/>
            <person name="Maruyama T."/>
            <person name="Minagawa J."/>
            <person name="Obokata J."/>
            <person name="Shigenobu S."/>
        </authorList>
    </citation>
    <scope>NUCLEOTIDE SEQUENCE [LARGE SCALE GENOMIC DNA]</scope>
</reference>
<evidence type="ECO:0000256" key="6">
    <source>
        <dbReference type="ARBA" id="ARBA00023065"/>
    </source>
</evidence>
<sequence>MILIVVVVVVVVVVVAVVVVGVGVGVVLVAVVVVVVVIAAAYSFVLRLQSSKNHLFYNYGSTSYPRRVHRLFNTQIFRIFIFCYIDDSGEYPITCLMSDTHGLRLKSKTIQNRGDRNSCKDLSSKNNDDHGPVTYIQDILSGHVQLGQAWLHPVTAILGGFASYSKFTSSSDDDWADRLNHLWTVIILAVFAVFISGGQYVGNPIECWCPAHFSGTFVAYTKSYCWVKNTYYIPMDTVIPVNPVLRDREELTYYQWVPIILMFMAFLFKFPALVWRMFNGASGINMDKIVNMTSATQIGPAEKRIETVSHIANYMDRWLEAHRQYKWNLVVRMRQKVSRFFCFLCAKRDGTFLTGLYLFCKLLFVVNIVCQFFLLNAFMGGWYNMYGFEVLGGLTEDHYWRDSPRFPKVTLCDFEIRQLQNIQKFTVQCVLPINLFNEKIFIFLWFWFVLVAIATVGNFLFWVWRALFSTSKVGYIKKYMRALDQIHTEEDKRWVRKFADQYLRDDGVFIFRIIARNSSDILLSDIVSKMWEIYRNKPQIRKSLDAENDNYGRKDDETLA</sequence>
<dbReference type="PROSITE" id="PS51013">
    <property type="entry name" value="PANNEXIN"/>
    <property type="match status" value="1"/>
</dbReference>
<dbReference type="PRINTS" id="PR01262">
    <property type="entry name" value="INNEXIN"/>
</dbReference>
<evidence type="ECO:0000256" key="3">
    <source>
        <dbReference type="ARBA" id="ARBA00022475"/>
    </source>
</evidence>
<dbReference type="PANTHER" id="PTHR11893">
    <property type="entry name" value="INNEXIN"/>
    <property type="match status" value="1"/>
</dbReference>
<keyword evidence="3" id="KW-1003">Cell membrane</keyword>
<comment type="caution">
    <text evidence="10">The sequence shown here is derived from an EMBL/GenBank/DDBJ whole genome shotgun (WGS) entry which is preliminary data.</text>
</comment>
<keyword evidence="11" id="KW-1185">Reference proteome</keyword>
<feature type="transmembrane region" description="Helical" evidence="9">
    <location>
        <begin position="253"/>
        <end position="278"/>
    </location>
</feature>
<dbReference type="GO" id="GO:0005886">
    <property type="term" value="C:plasma membrane"/>
    <property type="evidence" value="ECO:0007669"/>
    <property type="project" value="UniProtKB-SubCell"/>
</dbReference>
<feature type="transmembrane region" description="Helical" evidence="9">
    <location>
        <begin position="356"/>
        <end position="379"/>
    </location>
</feature>
<gene>
    <name evidence="9" type="primary">inx</name>
    <name evidence="10" type="ORF">ElyMa_006910200</name>
</gene>
<feature type="transmembrane region" description="Helical" evidence="9">
    <location>
        <begin position="26"/>
        <end position="46"/>
    </location>
</feature>
<evidence type="ECO:0000313" key="10">
    <source>
        <dbReference type="EMBL" id="GFS20908.1"/>
    </source>
</evidence>
<keyword evidence="5 9" id="KW-1133">Transmembrane helix</keyword>
<name>A0AAV4JG85_9GAST</name>